<reference evidence="3" key="2">
    <citation type="journal article" date="2021" name="Sci. Data">
        <title>Chromosome-scale genome sequencing, assembly and annotation of six genomes from subfamily Leishmaniinae.</title>
        <authorList>
            <person name="Almutairi H."/>
            <person name="Urbaniak M.D."/>
            <person name="Bates M.D."/>
            <person name="Jariyapan N."/>
            <person name="Kwakye-Nuako G."/>
            <person name="Thomaz Soccol V."/>
            <person name="Al-Salem W.S."/>
            <person name="Dillon R.J."/>
            <person name="Bates P.A."/>
            <person name="Gatherer D."/>
        </authorList>
    </citation>
    <scope>NUCLEOTIDE SEQUENCE [LARGE SCALE GENOMIC DNA]</scope>
</reference>
<dbReference type="EMBL" id="JAFEUZ010000023">
    <property type="protein sequence ID" value="KAG5478605.1"/>
    <property type="molecule type" value="Genomic_DNA"/>
</dbReference>
<protein>
    <recommendedName>
        <fullName evidence="1">Cyclic nucleotide-binding domain-containing protein</fullName>
    </recommendedName>
</protein>
<proteinExistence type="predicted"/>
<gene>
    <name evidence="2" type="ORF">LSCM1_06008</name>
</gene>
<feature type="domain" description="Cyclic nucleotide-binding" evidence="1">
    <location>
        <begin position="404"/>
        <end position="477"/>
    </location>
</feature>
<dbReference type="Proteomes" id="UP000673552">
    <property type="component" value="Unassembled WGS sequence"/>
</dbReference>
<reference evidence="3" key="1">
    <citation type="journal article" date="2021" name="Microbiol. Resour. Announc.">
        <title>LGAAP: Leishmaniinae Genome Assembly and Annotation Pipeline.</title>
        <authorList>
            <person name="Almutairi H."/>
            <person name="Urbaniak M.D."/>
            <person name="Bates M.D."/>
            <person name="Jariyapan N."/>
            <person name="Kwakye-Nuako G."/>
            <person name="Thomaz-Soccol V."/>
            <person name="Al-Salem W.S."/>
            <person name="Dillon R.J."/>
            <person name="Bates P.A."/>
            <person name="Gatherer D."/>
        </authorList>
    </citation>
    <scope>NUCLEOTIDE SEQUENCE [LARGE SCALE GENOMIC DNA]</scope>
</reference>
<organism evidence="2 3">
    <name type="scientific">Leishmania martiniquensis</name>
    <dbReference type="NCBI Taxonomy" id="1580590"/>
    <lineage>
        <taxon>Eukaryota</taxon>
        <taxon>Discoba</taxon>
        <taxon>Euglenozoa</taxon>
        <taxon>Kinetoplastea</taxon>
        <taxon>Metakinetoplastina</taxon>
        <taxon>Trypanosomatida</taxon>
        <taxon>Trypanosomatidae</taxon>
        <taxon>Leishmaniinae</taxon>
        <taxon>Leishmania</taxon>
    </lineage>
</organism>
<dbReference type="InterPro" id="IPR018488">
    <property type="entry name" value="cNMP-bd_CS"/>
</dbReference>
<dbReference type="SUPFAM" id="SSF52047">
    <property type="entry name" value="RNI-like"/>
    <property type="match status" value="1"/>
</dbReference>
<comment type="caution">
    <text evidence="2">The sequence shown here is derived from an EMBL/GenBank/DDBJ whole genome shotgun (WGS) entry which is preliminary data.</text>
</comment>
<feature type="domain" description="Cyclic nucleotide-binding" evidence="1">
    <location>
        <begin position="305"/>
        <end position="335"/>
    </location>
</feature>
<dbReference type="Gene3D" id="3.80.10.10">
    <property type="entry name" value="Ribonuclease Inhibitor"/>
    <property type="match status" value="1"/>
</dbReference>
<dbReference type="Gene3D" id="2.60.120.10">
    <property type="entry name" value="Jelly Rolls"/>
    <property type="match status" value="1"/>
</dbReference>
<dbReference type="SUPFAM" id="SSF51206">
    <property type="entry name" value="cAMP-binding domain-like"/>
    <property type="match status" value="1"/>
</dbReference>
<evidence type="ECO:0000313" key="3">
    <source>
        <dbReference type="Proteomes" id="UP000673552"/>
    </source>
</evidence>
<evidence type="ECO:0000313" key="2">
    <source>
        <dbReference type="EMBL" id="KAG5478605.1"/>
    </source>
</evidence>
<sequence length="526" mass="57850">MPLPSQNQLYSYYVTRCGYHGVRKPHQAVLMLLSEDTTSHAERLAGEAAERGVTVADLEQIEDGADAAVRARDRAAVVPLASKRTFRLPEPVGEAVFSPVYVGALGLLPILDLISELPLVETVDLSNVASWYDNDTFADSAKGSVCGNDVVARLCAILPRLRYLRSLDLGIQPLGSIAAAYLLEAIRPLTSVEHVSLDTTNVDPYLIRAFQQVLEEHPQRARPRLPAAEAVAKSYEIPLHITSLPLLDRKTLREQQVLRALLGEDTNFTSVVTEVEMGDMVLTARVMSTTEVISRCGHGGIRGDGEHLFLLKSGRLRVYADLKGFVVSHGDYFGDSYSGVLLPCARLVEEERGIVYAIPLHSCTTVLARWATRLAAAWSWLQQTPLIQPVGLWSRMRACTCSEFVTSRPTDTVIDAGDGGEAIYVVCDGSFSAVDVSKGDAAHFSARNVRSVFSRFDVFGIEALVARRRQSSVRIMAGRERDKFYRTLVIKGCGVRVLYRQLRPTCVSLARAYSLHKDLCGSDTVR</sequence>
<name>A0A836H6Q3_9TRYP</name>
<keyword evidence="3" id="KW-1185">Reference proteome</keyword>
<dbReference type="InterPro" id="IPR032675">
    <property type="entry name" value="LRR_dom_sf"/>
</dbReference>
<dbReference type="KEGG" id="lmat:92515953"/>
<dbReference type="InterPro" id="IPR000595">
    <property type="entry name" value="cNMP-bd_dom"/>
</dbReference>
<dbReference type="GeneID" id="92515953"/>
<evidence type="ECO:0000259" key="1">
    <source>
        <dbReference type="PROSITE" id="PS50042"/>
    </source>
</evidence>
<dbReference type="PROSITE" id="PS50042">
    <property type="entry name" value="CNMP_BINDING_3"/>
    <property type="match status" value="2"/>
</dbReference>
<dbReference type="AlphaFoldDB" id="A0A836H6Q3"/>
<dbReference type="InterPro" id="IPR014710">
    <property type="entry name" value="RmlC-like_jellyroll"/>
</dbReference>
<dbReference type="OrthoDB" id="417078at2759"/>
<accession>A0A836H6Q3</accession>
<dbReference type="SMR" id="A0A836H6Q3"/>
<dbReference type="PROSITE" id="PS00888">
    <property type="entry name" value="CNMP_BINDING_1"/>
    <property type="match status" value="1"/>
</dbReference>
<dbReference type="RefSeq" id="XP_067178546.1">
    <property type="nucleotide sequence ID" value="XM_067323441.1"/>
</dbReference>
<dbReference type="InterPro" id="IPR018490">
    <property type="entry name" value="cNMP-bd_dom_sf"/>
</dbReference>